<feature type="signal peptide" evidence="13">
    <location>
        <begin position="1"/>
        <end position="19"/>
    </location>
</feature>
<evidence type="ECO:0000256" key="1">
    <source>
        <dbReference type="ARBA" id="ARBA00002791"/>
    </source>
</evidence>
<evidence type="ECO:0000256" key="9">
    <source>
        <dbReference type="ARBA" id="ARBA00023136"/>
    </source>
</evidence>
<comment type="pathway">
    <text evidence="3">Protein modification; protein glycosylation.</text>
</comment>
<name>A0AAW0FGU0_9APHY</name>
<evidence type="ECO:0000256" key="3">
    <source>
        <dbReference type="ARBA" id="ARBA00004922"/>
    </source>
</evidence>
<dbReference type="PANTHER" id="PTHR12640:SF0">
    <property type="entry name" value="DOLICHYL-DIPHOSPHOOLIGOSACCHARIDE--PROTEIN GLYCOSYLTRANSFERASE SUBUNIT 2"/>
    <property type="match status" value="1"/>
</dbReference>
<dbReference type="GO" id="GO:0006487">
    <property type="term" value="P:protein N-linked glycosylation"/>
    <property type="evidence" value="ECO:0007669"/>
    <property type="project" value="TreeGrafter"/>
</dbReference>
<comment type="function">
    <text evidence="1">Subunit of the oligosaccharyl transferase (OST) complex that catalyzes the initial transfer of a defined glycan (Glc(3)Man(9)GlcNAc(2) in eukaryotes) from the lipid carrier dolichol-pyrophosphate to an asparagine residue within an Asn-X-Ser/Thr consensus motif in nascent polypeptide chains, the first step in protein N-glycosylation. N-glycosylation occurs cotranslationally and the complex associates with the Sec61 complex at the channel-forming translocon complex that mediates protein translocation across the endoplasmic reticulum (ER). All subunits are required for a maximal enzyme activity.</text>
</comment>
<evidence type="ECO:0000256" key="12">
    <source>
        <dbReference type="SAM" id="Phobius"/>
    </source>
</evidence>
<feature type="transmembrane region" description="Helical" evidence="12">
    <location>
        <begin position="221"/>
        <end position="240"/>
    </location>
</feature>
<feature type="transmembrane region" description="Helical" evidence="12">
    <location>
        <begin position="186"/>
        <end position="209"/>
    </location>
</feature>
<dbReference type="Proteomes" id="UP001385951">
    <property type="component" value="Unassembled WGS sequence"/>
</dbReference>
<sequence>MHLLSLPLWLLLSIAGVQASVLTLQSPRFTISSSNAEQLRSEPLSLTKKPKPLTLGASDVLKLTFQVVDKEESKGVQPHQTFLRFYDEVSGEEGIQPVRVTSGGKAKFELNMARPPASIPPTTATTPLKVELIIGSFVHSPLKVDLFDLLLPESQPAPQHPDEASFHPLPPIHHTFQPEQKLPPRIISAVSALLVLSPWVVLLGLWGYISPSVPYLLSPNVLPFITTLGAFEGLLVWYWIDLKLGQVLLYGGILGLVTALAGRQALATKSDLRTARK</sequence>
<gene>
    <name evidence="16" type="ORF">QCA50_019695</name>
</gene>
<keyword evidence="9 12" id="KW-0472">Membrane</keyword>
<evidence type="ECO:0000256" key="6">
    <source>
        <dbReference type="ARBA" id="ARBA00022729"/>
    </source>
</evidence>
<evidence type="ECO:0000256" key="7">
    <source>
        <dbReference type="ARBA" id="ARBA00022824"/>
    </source>
</evidence>
<proteinExistence type="inferred from homology"/>
<keyword evidence="5 12" id="KW-0812">Transmembrane</keyword>
<dbReference type="GO" id="GO:0008250">
    <property type="term" value="C:oligosaccharyltransferase complex"/>
    <property type="evidence" value="ECO:0007669"/>
    <property type="project" value="InterPro"/>
</dbReference>
<evidence type="ECO:0000259" key="14">
    <source>
        <dbReference type="Pfam" id="PF23860"/>
    </source>
</evidence>
<comment type="caution">
    <text evidence="16">The sequence shown here is derived from an EMBL/GenBank/DDBJ whole genome shotgun (WGS) entry which is preliminary data.</text>
</comment>
<dbReference type="AlphaFoldDB" id="A0AAW0FGU0"/>
<feature type="chain" id="PRO_5044303096" description="Ribophorin II" evidence="13">
    <location>
        <begin position="20"/>
        <end position="277"/>
    </location>
</feature>
<protein>
    <recommendedName>
        <fullName evidence="11">Ribophorin II</fullName>
    </recommendedName>
    <alternativeName>
        <fullName evidence="10">Ribophorin-2</fullName>
    </alternativeName>
</protein>
<dbReference type="EMBL" id="JASBNA010000090">
    <property type="protein sequence ID" value="KAK7677364.1"/>
    <property type="molecule type" value="Genomic_DNA"/>
</dbReference>
<accession>A0AAW0FGU0</accession>
<reference evidence="16 17" key="1">
    <citation type="submission" date="2022-09" db="EMBL/GenBank/DDBJ databases">
        <authorList>
            <person name="Palmer J.M."/>
        </authorList>
    </citation>
    <scope>NUCLEOTIDE SEQUENCE [LARGE SCALE GENOMIC DNA]</scope>
    <source>
        <strain evidence="16 17">DSM 7382</strain>
    </source>
</reference>
<evidence type="ECO:0000313" key="17">
    <source>
        <dbReference type="Proteomes" id="UP001385951"/>
    </source>
</evidence>
<keyword evidence="6 13" id="KW-0732">Signal</keyword>
<dbReference type="InterPro" id="IPR056790">
    <property type="entry name" value="Ribophorin_II_C"/>
</dbReference>
<dbReference type="Pfam" id="PF25147">
    <property type="entry name" value="Ribophorin_II_C"/>
    <property type="match status" value="1"/>
</dbReference>
<evidence type="ECO:0000313" key="16">
    <source>
        <dbReference type="EMBL" id="KAK7677364.1"/>
    </source>
</evidence>
<dbReference type="Pfam" id="PF23860">
    <property type="entry name" value="Ribophorin_II_3rd"/>
    <property type="match status" value="1"/>
</dbReference>
<comment type="subcellular location">
    <subcellularLocation>
        <location evidence="2">Endoplasmic reticulum membrane</location>
        <topology evidence="2">Multi-pass membrane protein</topology>
    </subcellularLocation>
</comment>
<dbReference type="InterPro" id="IPR055374">
    <property type="entry name" value="Ribophorin_II_3rd"/>
</dbReference>
<comment type="similarity">
    <text evidence="4">Belongs to the SWP1 family.</text>
</comment>
<evidence type="ECO:0000256" key="13">
    <source>
        <dbReference type="SAM" id="SignalP"/>
    </source>
</evidence>
<feature type="domain" description="Ribophorin II third" evidence="14">
    <location>
        <begin position="48"/>
        <end position="148"/>
    </location>
</feature>
<feature type="domain" description="Ribophorin II C-terminal" evidence="15">
    <location>
        <begin position="176"/>
        <end position="270"/>
    </location>
</feature>
<evidence type="ECO:0000259" key="15">
    <source>
        <dbReference type="Pfam" id="PF25147"/>
    </source>
</evidence>
<evidence type="ECO:0000256" key="4">
    <source>
        <dbReference type="ARBA" id="ARBA00009038"/>
    </source>
</evidence>
<keyword evidence="7" id="KW-0256">Endoplasmic reticulum</keyword>
<keyword evidence="17" id="KW-1185">Reference proteome</keyword>
<keyword evidence="8 12" id="KW-1133">Transmembrane helix</keyword>
<evidence type="ECO:0000256" key="8">
    <source>
        <dbReference type="ARBA" id="ARBA00022989"/>
    </source>
</evidence>
<organism evidence="16 17">
    <name type="scientific">Cerrena zonata</name>
    <dbReference type="NCBI Taxonomy" id="2478898"/>
    <lineage>
        <taxon>Eukaryota</taxon>
        <taxon>Fungi</taxon>
        <taxon>Dikarya</taxon>
        <taxon>Basidiomycota</taxon>
        <taxon>Agaricomycotina</taxon>
        <taxon>Agaricomycetes</taxon>
        <taxon>Polyporales</taxon>
        <taxon>Cerrenaceae</taxon>
        <taxon>Cerrena</taxon>
    </lineage>
</organism>
<evidence type="ECO:0000256" key="2">
    <source>
        <dbReference type="ARBA" id="ARBA00004477"/>
    </source>
</evidence>
<evidence type="ECO:0000256" key="10">
    <source>
        <dbReference type="ARBA" id="ARBA00030078"/>
    </source>
</evidence>
<dbReference type="InterPro" id="IPR008814">
    <property type="entry name" value="Swp1"/>
</dbReference>
<feature type="transmembrane region" description="Helical" evidence="12">
    <location>
        <begin position="246"/>
        <end position="266"/>
    </location>
</feature>
<evidence type="ECO:0000256" key="11">
    <source>
        <dbReference type="ARBA" id="ARBA00032139"/>
    </source>
</evidence>
<dbReference type="PANTHER" id="PTHR12640">
    <property type="entry name" value="RIBOPHORIN II"/>
    <property type="match status" value="1"/>
</dbReference>
<evidence type="ECO:0000256" key="5">
    <source>
        <dbReference type="ARBA" id="ARBA00022692"/>
    </source>
</evidence>